<comment type="caution">
    <text evidence="9">Lacks conserved residue(s) required for the propagation of feature annotation.</text>
</comment>
<dbReference type="GO" id="GO:0016020">
    <property type="term" value="C:membrane"/>
    <property type="evidence" value="ECO:0007669"/>
    <property type="project" value="UniProtKB-SubCell"/>
</dbReference>
<comment type="similarity">
    <text evidence="2">Belongs to the polycystin family.</text>
</comment>
<dbReference type="Gene3D" id="2.60.220.50">
    <property type="match status" value="1"/>
</dbReference>
<dbReference type="GO" id="GO:0005509">
    <property type="term" value="F:calcium ion binding"/>
    <property type="evidence" value="ECO:0007669"/>
    <property type="project" value="InterPro"/>
</dbReference>
<evidence type="ECO:0000313" key="16">
    <source>
        <dbReference type="Proteomes" id="UP000225706"/>
    </source>
</evidence>
<dbReference type="InterPro" id="IPR002859">
    <property type="entry name" value="PKD/REJ-like"/>
</dbReference>
<feature type="domain" description="PLAT" evidence="14">
    <location>
        <begin position="1349"/>
        <end position="1469"/>
    </location>
</feature>
<comment type="subcellular location">
    <subcellularLocation>
        <location evidence="1">Membrane</location>
        <topology evidence="1">Multi-pass membrane protein</topology>
    </subcellularLocation>
</comment>
<evidence type="ECO:0000259" key="14">
    <source>
        <dbReference type="PROSITE" id="PS50095"/>
    </source>
</evidence>
<evidence type="ECO:0000256" key="1">
    <source>
        <dbReference type="ARBA" id="ARBA00004141"/>
    </source>
</evidence>
<dbReference type="Gene3D" id="2.60.60.20">
    <property type="entry name" value="PLAT/LH2 domain"/>
    <property type="match status" value="1"/>
</dbReference>
<dbReference type="Pfam" id="PF01825">
    <property type="entry name" value="GPS"/>
    <property type="match status" value="1"/>
</dbReference>
<dbReference type="InterPro" id="IPR001024">
    <property type="entry name" value="PLAT/LH2_dom"/>
</dbReference>
<sequence length="2448" mass="277348">MAKILIIASFSFTFCISNAQDTVSPSEVACNLPLGIISGKFKLLSLSIHPKGRHSIEAKINVSGGYRAAKESKLEYKFVLVKFETETVVTGVATQGFGDPEVEEWVEQYYVGFTRQSSTEKLYVKDSRGRPKLFQGNSDSNTIVRNNFAPENVQIIYIEPQEYHNNVAFRFELYGCIMKRSVDLYFRWRDDHCTLEMLIDKKSDGFQITEEKLANEIGQISSLPGVQVAKLESLRPGSLIVGIKVGVQDSQLKQMIVGAKKLLKSFTKFDSSFFAVKDPKGSSSCTMPNISLSSFSHDHDKARRINRSASYVVRASINSEIRQKALVSWKIAQLQNSRRKDVDRTNAFKSISISMEDTALGNTTIIPKEIPKHTLQYGVHYIEVQVNASGCMNYNYGFLRVTETPIHVAVSTNPPLEEGVLKGYHRYLEFNASNSFDPDVQKKYKSGLTFTWLCARKNETLGNTATLPVVVPHGSGNRLNAKGCYGTGPGKLNFTGAFSKLFLDQMEPKKSYIIQLIVEKDSRKENISYEFELKSANSFDLEIRCKRNCKRKVNPKEKIFFEGVCGGDLCKQKKMHFSWSLYVKRDNGEFQPATIQNNRDLSLLEIDELVLQEGRKYELQLRGNLTKDIRSSFTYPFTTNKSPRGGNCTVDRFTGQVLVTNFTFSCLGWVDEDSDLIYQFGYRSSNGVYEILQESPSPYLKTNKLPLGDTEKENMFQVDIYVKDKWGGFGLRSVKVKVLSGRTINATTLYQFTMGNNSEMAKLLKSKDGGKDAMRLANTLLSVMSATTDKEVKKEDKIKFKDEMIKHSSKVKVDDLQGIILVTSVVASATDKSEELSEESQWTSVDVLESMTNKFQNITVGGSDKDPTGINKAGNNLLVGIGNVLDANAVKSEAKTQTGNKKDEISKESNNVNVTKTKVLAEKAFKLITKIGDSMLSSREVGDEPVEVETKAISMRLDRKTPRAMSDKPVKIKDSKVTFPPSDELLGEKAQEMAYVDTQMLSLKHNPFSWDKTAKAVRSAVISIDLKNDKGEVLEVLGLSQEIELYIKTDRQQTPQVPLHSFVKPSVNGSMQYHRVSIDEDGMVVSVKVVPSNGSKLVVYFRHLRRPTLTNYDFVAEVPDFTSCKRHAKKKIKNSSHAMLDGNFNCTKDPYLLTLSSDVTGHIGLHYIGIRLPGSDDISKEIKRRRRSCSENGRQRRSEMCVEFKDPPTTPPPTPRVIVPKYDPSTDENYTLSISMGACLYWSETKEKWTSEGCRVGPKSVNGSVQCLCTHLSAFGGDFLVAPNPIDFDQVWDAFSNILETKNFVVLGTVCAMLGIYLIAVVFARRADRSDRQKVTQVIPLGDVNPSSYCYELKIHTGLWRRSGTTANVAVMIYGDTTDTDVIPLNCSTMCNNELFARGSVNTFMLSLKESLGDISHIKIWHDNSGENPQWFVNKIVIRETTSETAWHFVCNRWLAAEREDGKIERVLYVSSSSEVNSFKNKFYSRVTAGLGDGHVWLSVITRPPTSPFTRVQRVSCCLSVLMSAMLTNAVFYQFGAKDTDNAFHLGPFVLSWRQITIGIQSAVLVVPVNVLIVFLFRNSRRRRGVTQAYNTNSDNFTVDETRKTGCFLSRFFVYIAWVLCILTSLTSAAFTVFYSMMWGTEVSNEWLTSILVSFTQDVLFIQPVKVVLVASLLALLIKKAPEDDSDKENQKSMAQSIVKGESHKPLKPDNQQLKKFREYRLRVMVMARVLIELAFYLTFAWALMTISYGRRDTGHYWMTKGIDDLLPKFYKVRDTDTFWAWTQKYLVPAVYDVKWYNGKPFEYKEGFMSDMSGYLVGMPRFRQLRIKPGPCPISPRYPEFREILHPCLPPYSVNSEDQTPYSMPKWRKVPTNKTVLLSEFALRRMCPRPWRYKTSEQLQSLPFQGLRALYGGGGFVADLGYTKASALRVIKNLQNNLWVDEKTRAVLIEFLVFDSSTNLFSAVSYIYEALPLGGASTFKRINTMSLYGATGTRSFSAVCELIVLLMVFYFIIAEAVKIWKDKCSYFKSAWAYVEMAQILSATATVVLSIFQRYYTTKLVNRIHANPFETSSFHYAVMWSDLENALIAVLVFILTIKVLKILQFNEHISSLAASMVRCRAKIVSYSAVFMVAFLAFMQVALLVFGSTTKAYSSVSEVFRTQFGLFIGGDTDYHDLKSANRIIGPIYFFLFMTSMATILINMFLAILNESYREVRIYPDRENEEAEMLRVFLDYAKKAVGKKLTSFKEEKFFPRRDSYSVKNQQSQHKEKLEEDFKYKPINWSNCDFTCDKNLVGNDAVNESSFLEDIKKHLRTISSELKDISILHRSRRYKVHKVQKKLGIHDQRFNEDLRMPCRGLGIEKVSSKCSLFSLSESTMCIDRLRKGRDSVRKLLGNEDSFDVEDAEWDDGTSYTESMRTFFGNSGTIYDPDRDPFSDSDADDFQDRESYI</sequence>
<evidence type="ECO:0000313" key="15">
    <source>
        <dbReference type="EMBL" id="PFX18603.1"/>
    </source>
</evidence>
<feature type="transmembrane region" description="Helical" evidence="11">
    <location>
        <begin position="1612"/>
        <end position="1639"/>
    </location>
</feature>
<dbReference type="InterPro" id="IPR036392">
    <property type="entry name" value="PLAT/LH2_dom_sf"/>
</dbReference>
<evidence type="ECO:0000259" key="13">
    <source>
        <dbReference type="PROSITE" id="PS50022"/>
    </source>
</evidence>
<dbReference type="OrthoDB" id="5964378at2759"/>
<name>A0A2B4RP68_STYPI</name>
<dbReference type="PRINTS" id="PR01433">
    <property type="entry name" value="POLYCYSTIN2"/>
</dbReference>
<dbReference type="Pfam" id="PF20519">
    <property type="entry name" value="Polycystin_dom"/>
    <property type="match status" value="1"/>
</dbReference>
<keyword evidence="6 11" id="KW-0472">Membrane</keyword>
<feature type="transmembrane region" description="Helical" evidence="11">
    <location>
        <begin position="1304"/>
        <end position="1324"/>
    </location>
</feature>
<feature type="region of interest" description="Disordered" evidence="10">
    <location>
        <begin position="1183"/>
        <end position="1216"/>
    </location>
</feature>
<feature type="transmembrane region" description="Helical" evidence="11">
    <location>
        <begin position="2002"/>
        <end position="2020"/>
    </location>
</feature>
<dbReference type="Proteomes" id="UP000225706">
    <property type="component" value="Unassembled WGS sequence"/>
</dbReference>
<feature type="compositionally biased region" description="Basic and acidic residues" evidence="10">
    <location>
        <begin position="1193"/>
        <end position="1206"/>
    </location>
</feature>
<feature type="transmembrane region" description="Helical" evidence="11">
    <location>
        <begin position="1556"/>
        <end position="1577"/>
    </location>
</feature>
<dbReference type="InterPro" id="IPR000203">
    <property type="entry name" value="GPS"/>
</dbReference>
<evidence type="ECO:0000256" key="5">
    <source>
        <dbReference type="ARBA" id="ARBA00022989"/>
    </source>
</evidence>
<gene>
    <name evidence="15" type="primary">Pkd1l2</name>
    <name evidence="15" type="ORF">AWC38_SpisGene17029</name>
</gene>
<evidence type="ECO:0000256" key="3">
    <source>
        <dbReference type="ARBA" id="ARBA00022692"/>
    </source>
</evidence>
<proteinExistence type="inferred from homology"/>
<evidence type="ECO:0000256" key="6">
    <source>
        <dbReference type="ARBA" id="ARBA00023136"/>
    </source>
</evidence>
<evidence type="ECO:0000256" key="7">
    <source>
        <dbReference type="ARBA" id="ARBA00023180"/>
    </source>
</evidence>
<dbReference type="Gene3D" id="2.60.120.260">
    <property type="entry name" value="Galactose-binding domain-like"/>
    <property type="match status" value="1"/>
</dbReference>
<dbReference type="InterPro" id="IPR008979">
    <property type="entry name" value="Galactose-bd-like_sf"/>
</dbReference>
<dbReference type="SUPFAM" id="SSF49785">
    <property type="entry name" value="Galactose-binding domain-like"/>
    <property type="match status" value="1"/>
</dbReference>
<dbReference type="SUPFAM" id="SSF49723">
    <property type="entry name" value="Lipase/lipooxygenase domain (PLAT/LH2 domain)"/>
    <property type="match status" value="1"/>
</dbReference>
<dbReference type="FunFam" id="1.10.287.70:FF:000086">
    <property type="entry name" value="Polycystic kidney disease 2"/>
    <property type="match status" value="1"/>
</dbReference>
<feature type="disulfide bond" evidence="8">
    <location>
        <begin position="1832"/>
        <end position="1848"/>
    </location>
</feature>
<keyword evidence="5 11" id="KW-1133">Transmembrane helix</keyword>
<dbReference type="FunFam" id="2.60.220.50:FF:000044">
    <property type="entry name" value="Predicted protein"/>
    <property type="match status" value="1"/>
</dbReference>
<feature type="transmembrane region" description="Helical" evidence="11">
    <location>
        <begin position="2185"/>
        <end position="2206"/>
    </location>
</feature>
<reference evidence="16" key="1">
    <citation type="journal article" date="2017" name="bioRxiv">
        <title>Comparative analysis of the genomes of Stylophora pistillata and Acropora digitifera provides evidence for extensive differences between species of corals.</title>
        <authorList>
            <person name="Voolstra C.R."/>
            <person name="Li Y."/>
            <person name="Liew Y.J."/>
            <person name="Baumgarten S."/>
            <person name="Zoccola D."/>
            <person name="Flot J.-F."/>
            <person name="Tambutte S."/>
            <person name="Allemand D."/>
            <person name="Aranda M."/>
        </authorList>
    </citation>
    <scope>NUCLEOTIDE SEQUENCE [LARGE SCALE GENOMIC DNA]</scope>
</reference>
<evidence type="ECO:0000256" key="9">
    <source>
        <dbReference type="PROSITE-ProRule" id="PRU00152"/>
    </source>
</evidence>
<dbReference type="Pfam" id="PF02010">
    <property type="entry name" value="REJ"/>
    <property type="match status" value="1"/>
</dbReference>
<dbReference type="Pfam" id="PF01477">
    <property type="entry name" value="PLAT"/>
    <property type="match status" value="1"/>
</dbReference>
<evidence type="ECO:0000256" key="8">
    <source>
        <dbReference type="PIRSR" id="PIRSR603915-2"/>
    </source>
</evidence>
<dbReference type="GO" id="GO:0050982">
    <property type="term" value="P:detection of mechanical stimulus"/>
    <property type="evidence" value="ECO:0007669"/>
    <property type="project" value="TreeGrafter"/>
</dbReference>
<comment type="caution">
    <text evidence="15">The sequence shown here is derived from an EMBL/GenBank/DDBJ whole genome shotgun (WGS) entry which is preliminary data.</text>
</comment>
<keyword evidence="16" id="KW-1185">Reference proteome</keyword>
<feature type="domain" description="F5/8 type C" evidence="13">
    <location>
        <begin position="30"/>
        <end position="176"/>
    </location>
</feature>
<dbReference type="InterPro" id="IPR046791">
    <property type="entry name" value="Polycystin_dom"/>
</dbReference>
<accession>A0A2B4RP68</accession>
<dbReference type="InterPro" id="IPR046338">
    <property type="entry name" value="GAIN_dom_sf"/>
</dbReference>
<dbReference type="PANTHER" id="PTHR10877">
    <property type="entry name" value="POLYCYSTIN FAMILY MEMBER"/>
    <property type="match status" value="1"/>
</dbReference>
<keyword evidence="7" id="KW-0325">Glycoprotein</keyword>
<dbReference type="PROSITE" id="PS50095">
    <property type="entry name" value="PLAT"/>
    <property type="match status" value="1"/>
</dbReference>
<dbReference type="GO" id="GO:0005262">
    <property type="term" value="F:calcium channel activity"/>
    <property type="evidence" value="ECO:0007669"/>
    <property type="project" value="TreeGrafter"/>
</dbReference>
<dbReference type="Pfam" id="PF08016">
    <property type="entry name" value="PKD_channel"/>
    <property type="match status" value="1"/>
</dbReference>
<dbReference type="Gene3D" id="1.10.287.70">
    <property type="match status" value="1"/>
</dbReference>
<feature type="transmembrane region" description="Helical" evidence="11">
    <location>
        <begin position="2032"/>
        <end position="2051"/>
    </location>
</feature>
<dbReference type="PANTHER" id="PTHR10877:SF150">
    <property type="entry name" value="REJ DOMAIN-CONTAINING PROTEIN"/>
    <property type="match status" value="1"/>
</dbReference>
<dbReference type="SMART" id="SM00303">
    <property type="entry name" value="GPS"/>
    <property type="match status" value="1"/>
</dbReference>
<feature type="transmembrane region" description="Helical" evidence="11">
    <location>
        <begin position="2085"/>
        <end position="2102"/>
    </location>
</feature>
<dbReference type="InterPro" id="IPR003915">
    <property type="entry name" value="PKD_2"/>
</dbReference>
<evidence type="ECO:0000256" key="11">
    <source>
        <dbReference type="SAM" id="Phobius"/>
    </source>
</evidence>
<keyword evidence="4 12" id="KW-0732">Signal</keyword>
<dbReference type="PROSITE" id="PS50022">
    <property type="entry name" value="FA58C_3"/>
    <property type="match status" value="1"/>
</dbReference>
<evidence type="ECO:0000256" key="4">
    <source>
        <dbReference type="ARBA" id="ARBA00022729"/>
    </source>
</evidence>
<evidence type="ECO:0000256" key="2">
    <source>
        <dbReference type="ARBA" id="ARBA00007200"/>
    </source>
</evidence>
<feature type="transmembrane region" description="Helical" evidence="11">
    <location>
        <begin position="1724"/>
        <end position="1745"/>
    </location>
</feature>
<evidence type="ECO:0000256" key="12">
    <source>
        <dbReference type="SAM" id="SignalP"/>
    </source>
</evidence>
<feature type="transmembrane region" description="Helical" evidence="11">
    <location>
        <begin position="1515"/>
        <end position="1536"/>
    </location>
</feature>
<protein>
    <submittedName>
        <fullName evidence="15">Polycystic kidney disease protein 1-like 2</fullName>
    </submittedName>
</protein>
<feature type="region of interest" description="Disordered" evidence="10">
    <location>
        <begin position="2422"/>
        <end position="2448"/>
    </location>
</feature>
<feature type="chain" id="PRO_5013242267" evidence="12">
    <location>
        <begin position="20"/>
        <end position="2448"/>
    </location>
</feature>
<dbReference type="InterPro" id="IPR051223">
    <property type="entry name" value="Polycystin"/>
</dbReference>
<keyword evidence="3 11" id="KW-0812">Transmembrane</keyword>
<organism evidence="15 16">
    <name type="scientific">Stylophora pistillata</name>
    <name type="common">Smooth cauliflower coral</name>
    <dbReference type="NCBI Taxonomy" id="50429"/>
    <lineage>
        <taxon>Eukaryota</taxon>
        <taxon>Metazoa</taxon>
        <taxon>Cnidaria</taxon>
        <taxon>Anthozoa</taxon>
        <taxon>Hexacorallia</taxon>
        <taxon>Scleractinia</taxon>
        <taxon>Astrocoeniina</taxon>
        <taxon>Pocilloporidae</taxon>
        <taxon>Stylophora</taxon>
    </lineage>
</organism>
<feature type="transmembrane region" description="Helical" evidence="11">
    <location>
        <begin position="1659"/>
        <end position="1678"/>
    </location>
</feature>
<feature type="transmembrane region" description="Helical" evidence="11">
    <location>
        <begin position="2122"/>
        <end position="2144"/>
    </location>
</feature>
<dbReference type="SMART" id="SM00308">
    <property type="entry name" value="LH2"/>
    <property type="match status" value="1"/>
</dbReference>
<dbReference type="InterPro" id="IPR000421">
    <property type="entry name" value="FA58C"/>
</dbReference>
<dbReference type="InterPro" id="IPR013122">
    <property type="entry name" value="PKD1_2_channel"/>
</dbReference>
<evidence type="ECO:0000256" key="10">
    <source>
        <dbReference type="SAM" id="MobiDB-lite"/>
    </source>
</evidence>
<feature type="signal peptide" evidence="12">
    <location>
        <begin position="1"/>
        <end position="19"/>
    </location>
</feature>
<dbReference type="EMBL" id="LSMT01000402">
    <property type="protein sequence ID" value="PFX18603.1"/>
    <property type="molecule type" value="Genomic_DNA"/>
</dbReference>